<dbReference type="GO" id="GO:0005886">
    <property type="term" value="C:plasma membrane"/>
    <property type="evidence" value="ECO:0007669"/>
    <property type="project" value="UniProtKB-SubCell"/>
</dbReference>
<keyword evidence="4 6" id="KW-1133">Transmembrane helix</keyword>
<dbReference type="EMBL" id="JACHLN010000002">
    <property type="protein sequence ID" value="MBB4838721.1"/>
    <property type="molecule type" value="Genomic_DNA"/>
</dbReference>
<feature type="domain" description="Copper resistance protein D" evidence="7">
    <location>
        <begin position="175"/>
        <end position="278"/>
    </location>
</feature>
<feature type="transmembrane region" description="Helical" evidence="6">
    <location>
        <begin position="113"/>
        <end position="135"/>
    </location>
</feature>
<dbReference type="Pfam" id="PF05425">
    <property type="entry name" value="CopD"/>
    <property type="match status" value="1"/>
</dbReference>
<organism evidence="8 9">
    <name type="scientific">Sphingomonas kyeonggiensis</name>
    <dbReference type="NCBI Taxonomy" id="1268553"/>
    <lineage>
        <taxon>Bacteria</taxon>
        <taxon>Pseudomonadati</taxon>
        <taxon>Pseudomonadota</taxon>
        <taxon>Alphaproteobacteria</taxon>
        <taxon>Sphingomonadales</taxon>
        <taxon>Sphingomonadaceae</taxon>
        <taxon>Sphingomonas</taxon>
    </lineage>
</organism>
<dbReference type="InterPro" id="IPR008457">
    <property type="entry name" value="Cu-R_CopD_dom"/>
</dbReference>
<evidence type="ECO:0000259" key="7">
    <source>
        <dbReference type="Pfam" id="PF05425"/>
    </source>
</evidence>
<evidence type="ECO:0000256" key="5">
    <source>
        <dbReference type="ARBA" id="ARBA00023136"/>
    </source>
</evidence>
<protein>
    <submittedName>
        <fullName evidence="8">Putative copper resistance protein D</fullName>
    </submittedName>
</protein>
<evidence type="ECO:0000256" key="4">
    <source>
        <dbReference type="ARBA" id="ARBA00022989"/>
    </source>
</evidence>
<dbReference type="RefSeq" id="WP_260396034.1">
    <property type="nucleotide sequence ID" value="NZ_JACHLN010000002.1"/>
</dbReference>
<name>A0A7W7K0D4_9SPHN</name>
<feature type="transmembrane region" description="Helical" evidence="6">
    <location>
        <begin position="6"/>
        <end position="25"/>
    </location>
</feature>
<evidence type="ECO:0000313" key="8">
    <source>
        <dbReference type="EMBL" id="MBB4838721.1"/>
    </source>
</evidence>
<keyword evidence="5 6" id="KW-0472">Membrane</keyword>
<reference evidence="8 9" key="1">
    <citation type="submission" date="2020-08" db="EMBL/GenBank/DDBJ databases">
        <title>Functional genomics of gut bacteria from endangered species of beetles.</title>
        <authorList>
            <person name="Carlos-Shanley C."/>
        </authorList>
    </citation>
    <scope>NUCLEOTIDE SEQUENCE [LARGE SCALE GENOMIC DNA]</scope>
    <source>
        <strain evidence="8 9">S00224</strain>
    </source>
</reference>
<feature type="transmembrane region" description="Helical" evidence="6">
    <location>
        <begin position="183"/>
        <end position="204"/>
    </location>
</feature>
<accession>A0A7W7K0D4</accession>
<keyword evidence="9" id="KW-1185">Reference proteome</keyword>
<dbReference type="Proteomes" id="UP000575241">
    <property type="component" value="Unassembled WGS sequence"/>
</dbReference>
<dbReference type="GO" id="GO:0006825">
    <property type="term" value="P:copper ion transport"/>
    <property type="evidence" value="ECO:0007669"/>
    <property type="project" value="InterPro"/>
</dbReference>
<dbReference type="PANTHER" id="PTHR34820">
    <property type="entry name" value="INNER MEMBRANE PROTEIN YEBZ"/>
    <property type="match status" value="1"/>
</dbReference>
<comment type="subcellular location">
    <subcellularLocation>
        <location evidence="1">Cell membrane</location>
        <topology evidence="1">Multi-pass membrane protein</topology>
    </subcellularLocation>
</comment>
<feature type="transmembrane region" description="Helical" evidence="6">
    <location>
        <begin position="261"/>
        <end position="279"/>
    </location>
</feature>
<dbReference type="AlphaFoldDB" id="A0A7W7K0D4"/>
<dbReference type="InterPro" id="IPR047689">
    <property type="entry name" value="CopD"/>
</dbReference>
<keyword evidence="2" id="KW-1003">Cell membrane</keyword>
<gene>
    <name evidence="8" type="ORF">HNP52_001790</name>
</gene>
<feature type="transmembrane region" description="Helical" evidence="6">
    <location>
        <begin position="210"/>
        <end position="232"/>
    </location>
</feature>
<comment type="caution">
    <text evidence="8">The sequence shown here is derived from an EMBL/GenBank/DDBJ whole genome shotgun (WGS) entry which is preliminary data.</text>
</comment>
<evidence type="ECO:0000256" key="6">
    <source>
        <dbReference type="SAM" id="Phobius"/>
    </source>
</evidence>
<evidence type="ECO:0000256" key="3">
    <source>
        <dbReference type="ARBA" id="ARBA00022692"/>
    </source>
</evidence>
<sequence length="287" mass="29382">MEALAISVRFLLYLDLMALFGLGAFGLHALRRDERVSGAVLPFKALFRLTAGLGLGLSLLGLAGLVASLGGTGLLAPDREVLEAVLFGMSGGTAWLVRVAVLALDLMLGRGGLPFGAVALASLAWGGHGAAGSWLQLGADIAHLLAAGIWIGALIAMVWLAGRPREQADLWRLHRVLRGFSSTGTAVVGVLILTGIVNLIAVTGGALPGALYGTLIVAKVTLFGLMLGLAAANRWRLVPGFETAMAEGDSGRVLGRLRASLAIEAGIGASILLIVAWLGTVDPSGLG</sequence>
<evidence type="ECO:0000256" key="1">
    <source>
        <dbReference type="ARBA" id="ARBA00004651"/>
    </source>
</evidence>
<feature type="transmembrane region" description="Helical" evidence="6">
    <location>
        <begin position="46"/>
        <end position="69"/>
    </location>
</feature>
<dbReference type="NCBIfam" id="NF033808">
    <property type="entry name" value="copper_CopD"/>
    <property type="match status" value="1"/>
</dbReference>
<keyword evidence="3 6" id="KW-0812">Transmembrane</keyword>
<evidence type="ECO:0000256" key="2">
    <source>
        <dbReference type="ARBA" id="ARBA00022475"/>
    </source>
</evidence>
<dbReference type="PANTHER" id="PTHR34820:SF4">
    <property type="entry name" value="INNER MEMBRANE PROTEIN YEBZ"/>
    <property type="match status" value="1"/>
</dbReference>
<feature type="transmembrane region" description="Helical" evidence="6">
    <location>
        <begin position="81"/>
        <end position="101"/>
    </location>
</feature>
<dbReference type="InterPro" id="IPR032694">
    <property type="entry name" value="CopC/D"/>
</dbReference>
<proteinExistence type="predicted"/>
<feature type="transmembrane region" description="Helical" evidence="6">
    <location>
        <begin position="141"/>
        <end position="162"/>
    </location>
</feature>
<evidence type="ECO:0000313" key="9">
    <source>
        <dbReference type="Proteomes" id="UP000575241"/>
    </source>
</evidence>